<reference evidence="3" key="1">
    <citation type="submission" date="2025-08" db="UniProtKB">
        <authorList>
            <consortium name="Ensembl"/>
        </authorList>
    </citation>
    <scope>IDENTIFICATION</scope>
</reference>
<feature type="region of interest" description="Disordered" evidence="2">
    <location>
        <begin position="88"/>
        <end position="115"/>
    </location>
</feature>
<dbReference type="AlphaFoldDB" id="A0A8D2FIK1"/>
<evidence type="ECO:0000313" key="4">
    <source>
        <dbReference type="Proteomes" id="UP000694411"/>
    </source>
</evidence>
<dbReference type="PANTHER" id="PTHR23123">
    <property type="entry name" value="PHD/F-BOX CONTAINING PROTEIN"/>
    <property type="match status" value="1"/>
</dbReference>
<evidence type="ECO:0000256" key="2">
    <source>
        <dbReference type="SAM" id="MobiDB-lite"/>
    </source>
</evidence>
<keyword evidence="1" id="KW-0479">Metal-binding</keyword>
<reference evidence="3" key="2">
    <citation type="submission" date="2025-09" db="UniProtKB">
        <authorList>
            <consortium name="Ensembl"/>
        </authorList>
    </citation>
    <scope>IDENTIFICATION</scope>
</reference>
<dbReference type="Ensembl" id="ENSTGET00000025201.1">
    <property type="protein sequence ID" value="ENSTGEP00000021147.1"/>
    <property type="gene ID" value="ENSTGEG00000017045.1"/>
</dbReference>
<evidence type="ECO:0000256" key="1">
    <source>
        <dbReference type="ARBA" id="ARBA00022723"/>
    </source>
</evidence>
<proteinExistence type="predicted"/>
<sequence length="115" mass="12661">MPSFVEPPDIMKKLPWVENYWLEDILLAKPKVTQYCLICMKESYTNFHIDSGHLHLKTFCLIRPTSTNICMSAGGLPLTTGRCSLPCRSTNATSASSSRARASSFPQVSAGSFGD</sequence>
<name>A0A8D2FIK1_THEGE</name>
<feature type="compositionally biased region" description="Polar residues" evidence="2">
    <location>
        <begin position="105"/>
        <end position="115"/>
    </location>
</feature>
<organism evidence="3 4">
    <name type="scientific">Theropithecus gelada</name>
    <name type="common">Gelada baboon</name>
    <dbReference type="NCBI Taxonomy" id="9565"/>
    <lineage>
        <taxon>Eukaryota</taxon>
        <taxon>Metazoa</taxon>
        <taxon>Chordata</taxon>
        <taxon>Craniata</taxon>
        <taxon>Vertebrata</taxon>
        <taxon>Euteleostomi</taxon>
        <taxon>Mammalia</taxon>
        <taxon>Eutheria</taxon>
        <taxon>Euarchontoglires</taxon>
        <taxon>Primates</taxon>
        <taxon>Haplorrhini</taxon>
        <taxon>Catarrhini</taxon>
        <taxon>Cercopithecidae</taxon>
        <taxon>Cercopithecinae</taxon>
        <taxon>Theropithecus</taxon>
    </lineage>
</organism>
<feature type="compositionally biased region" description="Low complexity" evidence="2">
    <location>
        <begin position="88"/>
        <end position="104"/>
    </location>
</feature>
<keyword evidence="4" id="KW-1185">Reference proteome</keyword>
<dbReference type="Gene3D" id="2.60.120.650">
    <property type="entry name" value="Cupin"/>
    <property type="match status" value="1"/>
</dbReference>
<dbReference type="Proteomes" id="UP000694411">
    <property type="component" value="Unassembled WGS sequence"/>
</dbReference>
<accession>A0A8D2FIK1</accession>
<dbReference type="InterPro" id="IPR050690">
    <property type="entry name" value="JHDM1_Histone_Demethylase"/>
</dbReference>
<protein>
    <submittedName>
        <fullName evidence="3">Uncharacterized protein</fullName>
    </submittedName>
</protein>
<evidence type="ECO:0000313" key="3">
    <source>
        <dbReference type="Ensembl" id="ENSTGEP00000021147.1"/>
    </source>
</evidence>
<dbReference type="GO" id="GO:0046872">
    <property type="term" value="F:metal ion binding"/>
    <property type="evidence" value="ECO:0007669"/>
    <property type="project" value="UniProtKB-KW"/>
</dbReference>